<feature type="transmembrane region" description="Helical" evidence="2">
    <location>
        <begin position="136"/>
        <end position="158"/>
    </location>
</feature>
<feature type="transmembrane region" description="Helical" evidence="2">
    <location>
        <begin position="382"/>
        <end position="402"/>
    </location>
</feature>
<gene>
    <name evidence="3" type="ORF">INF35_01165</name>
</gene>
<keyword evidence="4" id="KW-1185">Reference proteome</keyword>
<feature type="transmembrane region" description="Helical" evidence="2">
    <location>
        <begin position="195"/>
        <end position="215"/>
    </location>
</feature>
<dbReference type="InterPro" id="IPR018580">
    <property type="entry name" value="Uncharacterised_YfhO"/>
</dbReference>
<evidence type="ECO:0000256" key="2">
    <source>
        <dbReference type="SAM" id="Phobius"/>
    </source>
</evidence>
<dbReference type="Pfam" id="PF09586">
    <property type="entry name" value="YfhO"/>
    <property type="match status" value="2"/>
</dbReference>
<organism evidence="3 4">
    <name type="scientific">Gemmiger gallinarum</name>
    <dbReference type="NCBI Taxonomy" id="2779354"/>
    <lineage>
        <taxon>Bacteria</taxon>
        <taxon>Bacillati</taxon>
        <taxon>Bacillota</taxon>
        <taxon>Clostridia</taxon>
        <taxon>Eubacteriales</taxon>
        <taxon>Gemmiger</taxon>
    </lineage>
</organism>
<feature type="region of interest" description="Disordered" evidence="1">
    <location>
        <begin position="783"/>
        <end position="828"/>
    </location>
</feature>
<comment type="caution">
    <text evidence="3">The sequence shown here is derived from an EMBL/GenBank/DDBJ whole genome shotgun (WGS) entry which is preliminary data.</text>
</comment>
<keyword evidence="2" id="KW-0812">Transmembrane</keyword>
<feature type="transmembrane region" description="Helical" evidence="2">
    <location>
        <begin position="754"/>
        <end position="772"/>
    </location>
</feature>
<protein>
    <submittedName>
        <fullName evidence="3">YfhO family protein</fullName>
    </submittedName>
</protein>
<feature type="transmembrane region" description="Helical" evidence="2">
    <location>
        <begin position="101"/>
        <end position="124"/>
    </location>
</feature>
<dbReference type="RefSeq" id="WP_193499754.1">
    <property type="nucleotide sequence ID" value="NZ_JADCKC010000001.1"/>
</dbReference>
<name>A0ABR9R0R8_9FIRM</name>
<dbReference type="PANTHER" id="PTHR38454">
    <property type="entry name" value="INTEGRAL MEMBRANE PROTEIN-RELATED"/>
    <property type="match status" value="1"/>
</dbReference>
<feature type="transmembrane region" description="Helical" evidence="2">
    <location>
        <begin position="227"/>
        <end position="251"/>
    </location>
</feature>
<dbReference type="Proteomes" id="UP000768567">
    <property type="component" value="Unassembled WGS sequence"/>
</dbReference>
<reference evidence="3 4" key="1">
    <citation type="submission" date="2020-10" db="EMBL/GenBank/DDBJ databases">
        <title>ChiBAC.</title>
        <authorList>
            <person name="Zenner C."/>
            <person name="Hitch T.C.A."/>
            <person name="Clavel T."/>
        </authorList>
    </citation>
    <scope>NUCLEOTIDE SEQUENCE [LARGE SCALE GENOMIC DNA]</scope>
    <source>
        <strain evidence="3 4">DSM 109015</strain>
    </source>
</reference>
<dbReference type="EMBL" id="JADCKC010000001">
    <property type="protein sequence ID" value="MBE5036415.1"/>
    <property type="molecule type" value="Genomic_DNA"/>
</dbReference>
<feature type="transmembrane region" description="Helical" evidence="2">
    <location>
        <begin position="331"/>
        <end position="351"/>
    </location>
</feature>
<evidence type="ECO:0000313" key="3">
    <source>
        <dbReference type="EMBL" id="MBE5036415.1"/>
    </source>
</evidence>
<proteinExistence type="predicted"/>
<evidence type="ECO:0000313" key="4">
    <source>
        <dbReference type="Proteomes" id="UP000768567"/>
    </source>
</evidence>
<feature type="transmembrane region" description="Helical" evidence="2">
    <location>
        <begin position="298"/>
        <end position="319"/>
    </location>
</feature>
<feature type="transmembrane region" description="Helical" evidence="2">
    <location>
        <begin position="450"/>
        <end position="471"/>
    </location>
</feature>
<feature type="transmembrane region" description="Helical" evidence="2">
    <location>
        <begin position="422"/>
        <end position="443"/>
    </location>
</feature>
<evidence type="ECO:0000256" key="1">
    <source>
        <dbReference type="SAM" id="MobiDB-lite"/>
    </source>
</evidence>
<keyword evidence="2" id="KW-1133">Transmembrane helix</keyword>
<sequence>MEKLQKQKSWYWRTFFICLGLAAALFLPHCLIDASQGDFFRYAGDFNDQMIPFYQYTNAFVKEGGTFSWATDLGSGFVNAYSYYSLGSPFFWLTILLPSRWMPWLMAPMMCLKFAVAGSGAYLWLRRWSRDQRMAVLAGCLYAFCGFNIYNIFFYFFLDAPAIFPYMLAALDDTAIDGKKGRFPAWVAVCLLNNYFFFAGQAVFLVLYFICMWATRRYPITLKRFGTLFLETVIGCMAGSLLLVPTALSLLQNPRTIDPFTGYGYLVYGNAQQYLAILYSMFLMPDAPYLTDMFNGGILKWTSMSAYLPVVGIAAGLAFMRKRRRHPFTVILKISLVCALVPGLNSLFYALNSSYYARWYYMPLLVLCGATAMALQDEAANLWGANRLVAIFTLSAAAFALVPNTDEDGNFIAGVVDNQARFWAIFGISVLGVLLFALILRFFRYTRHYFPILMAAVLGFSFLYGTVHISISKYAQWYNDAEYVQQTYREADEINEILPEDTFYRLDAYNCYNNMGIWLDKSCIQFFHSTVAPHILEFYPTVGVTRDVNSKPDFDLYALRGLLSVRYTLVPKSDQVSWENLSLKGWNLAETTTSYQIYENENWVPMGFAYEYYMTQDQFEAIDEEERGNALMRAILLTGEQIETYGDLLRPISDEELEKLDYSSYVSDCNDRRAAGVTSFTANDSGFTAVTDYEESTLVFFSVPYDDGFSATVNGQEARIEKVDNGLMAIRMPGGHAEISFVYKTPGLDTGMQVSLTGLALYAVYLLILFGISRRRRQQPIPSEIPESLCEDQPAEDSEHFAQSVQLPMPGEFAPSPQENTDQSKENS</sequence>
<feature type="transmembrane region" description="Helical" evidence="2">
    <location>
        <begin position="357"/>
        <end position="375"/>
    </location>
</feature>
<accession>A0ABR9R0R8</accession>
<dbReference type="PANTHER" id="PTHR38454:SF1">
    <property type="entry name" value="INTEGRAL MEMBRANE PROTEIN"/>
    <property type="match status" value="1"/>
</dbReference>
<keyword evidence="2" id="KW-0472">Membrane</keyword>